<dbReference type="InterPro" id="IPR003661">
    <property type="entry name" value="HisK_dim/P_dom"/>
</dbReference>
<dbReference type="Gene3D" id="3.30.565.10">
    <property type="entry name" value="Histidine kinase-like ATPase, C-terminal domain"/>
    <property type="match status" value="2"/>
</dbReference>
<evidence type="ECO:0000256" key="5">
    <source>
        <dbReference type="ARBA" id="ARBA00022777"/>
    </source>
</evidence>
<dbReference type="InterPro" id="IPR036097">
    <property type="entry name" value="HisK_dim/P_sf"/>
</dbReference>
<dbReference type="Pfam" id="PF13581">
    <property type="entry name" value="HATPase_c_2"/>
    <property type="match status" value="1"/>
</dbReference>
<dbReference type="SUPFAM" id="SSF55874">
    <property type="entry name" value="ATPase domain of HSP90 chaperone/DNA topoisomerase II/histidine kinase"/>
    <property type="match status" value="2"/>
</dbReference>
<dbReference type="InterPro" id="IPR005467">
    <property type="entry name" value="His_kinase_dom"/>
</dbReference>
<comment type="caution">
    <text evidence="9">The sequence shown here is derived from an EMBL/GenBank/DDBJ whole genome shotgun (WGS) entry which is preliminary data.</text>
</comment>
<dbReference type="Pfam" id="PF00989">
    <property type="entry name" value="PAS"/>
    <property type="match status" value="1"/>
</dbReference>
<dbReference type="Pfam" id="PF08448">
    <property type="entry name" value="PAS_4"/>
    <property type="match status" value="1"/>
</dbReference>
<dbReference type="EMBL" id="JAQNDL010000001">
    <property type="protein sequence ID" value="MDC0716018.1"/>
    <property type="molecule type" value="Genomic_DNA"/>
</dbReference>
<comment type="catalytic activity">
    <reaction evidence="1">
        <text>ATP + protein L-histidine = ADP + protein N-phospho-L-histidine.</text>
        <dbReference type="EC" id="2.7.13.3"/>
    </reaction>
</comment>
<dbReference type="InterPro" id="IPR035965">
    <property type="entry name" value="PAS-like_dom_sf"/>
</dbReference>
<keyword evidence="9" id="KW-0067">ATP-binding</keyword>
<keyword evidence="10" id="KW-1185">Reference proteome</keyword>
<feature type="domain" description="PAS" evidence="7">
    <location>
        <begin position="26"/>
        <end position="96"/>
    </location>
</feature>
<feature type="domain" description="PAS" evidence="7">
    <location>
        <begin position="160"/>
        <end position="206"/>
    </location>
</feature>
<dbReference type="InterPro" id="IPR003594">
    <property type="entry name" value="HATPase_dom"/>
</dbReference>
<dbReference type="PANTHER" id="PTHR43047">
    <property type="entry name" value="TWO-COMPONENT HISTIDINE PROTEIN KINASE"/>
    <property type="match status" value="1"/>
</dbReference>
<dbReference type="PANTHER" id="PTHR43047:SF63">
    <property type="entry name" value="HISTIDINE KINASE"/>
    <property type="match status" value="1"/>
</dbReference>
<dbReference type="SMART" id="SM00388">
    <property type="entry name" value="HisKA"/>
    <property type="match status" value="1"/>
</dbReference>
<dbReference type="CDD" id="cd16922">
    <property type="entry name" value="HATPase_EvgS-ArcB-TorS-like"/>
    <property type="match status" value="1"/>
</dbReference>
<dbReference type="Gene3D" id="1.10.287.130">
    <property type="match status" value="1"/>
</dbReference>
<keyword evidence="9" id="KW-0547">Nucleotide-binding</keyword>
<evidence type="ECO:0000259" key="7">
    <source>
        <dbReference type="PROSITE" id="PS50112"/>
    </source>
</evidence>
<dbReference type="NCBIfam" id="TIGR00229">
    <property type="entry name" value="sensory_box"/>
    <property type="match status" value="2"/>
</dbReference>
<sequence>MSDGDTQRAARGEETAMFGERERAFASSSYARLFAASDALIFELDREGRFAAVNLATALALGQQQEQLLGARLLDHVHVDDRGAVEVGLSNMFEKPGDVHALRTRFVHREGRTVTLAWQAVVDAAAGRACAMASDAGGRELAERAFEREHAAAAKAIAESEARLGALCDHIPAIVYLKDESGAYLFINRFFEALLGRRREEVLGRTDRDVLPAAAIEAFSRGETQVRQRGATVEVEEVLHGLGDGARTFYSVRFPLRASDGKIAAICGVSTDISGRKSAEAQLVELNGSLERRVAERTAAAEDASRAKSEFLARMSHELRTPLNAILGYSELLEDEMRERGTQTWLADLLRIRAAGKHLLSLINDILDISKIEAGKMLVHIEEFTVAGMIDEVVATSRPLIEKNRNTFRLEISPSVGSMRSDPLKIRQCLLNLLSNAGKFTNSGQVEFSVGRQIVNGRAWVLFRVSDTGIGIAQDNIGQLFREFYQVDSSSTRRYGGTGLGLVITQRLCHMLGGDIRVSSRPGQGSQFTLELPAVHIEAGGSEVALELDVLSEKDVARARVAARELCQKLGARPLSLQKIATIISELARNMVLYAGGGKVVVGSVGAERKCVFIRAVDEGSGIPDVDAILAGRKVSRNGRGLGLIGTKRLADGFRLHTGPTGTWIEAEVNL</sequence>
<evidence type="ECO:0000313" key="10">
    <source>
        <dbReference type="Proteomes" id="UP001221686"/>
    </source>
</evidence>
<keyword evidence="5" id="KW-0418">Kinase</keyword>
<dbReference type="GO" id="GO:0005524">
    <property type="term" value="F:ATP binding"/>
    <property type="evidence" value="ECO:0007669"/>
    <property type="project" value="UniProtKB-KW"/>
</dbReference>
<dbReference type="InterPro" id="IPR000700">
    <property type="entry name" value="PAS-assoc_C"/>
</dbReference>
<dbReference type="Pfam" id="PF02518">
    <property type="entry name" value="HATPase_c"/>
    <property type="match status" value="1"/>
</dbReference>
<keyword evidence="3" id="KW-0597">Phosphoprotein</keyword>
<accession>A0ABT5DQX9</accession>
<reference evidence="9 10" key="1">
    <citation type="submission" date="2022-11" db="EMBL/GenBank/DDBJ databases">
        <title>Minimal conservation of predation-associated metabolite biosynthetic gene clusters underscores biosynthetic potential of Myxococcota including descriptions for ten novel species: Archangium lansinium sp. nov., Myxococcus landrumus sp. nov., Nannocystis bai.</title>
        <authorList>
            <person name="Ahearne A."/>
            <person name="Stevens C."/>
            <person name="Dowd S."/>
        </authorList>
    </citation>
    <scope>NUCLEOTIDE SEQUENCE [LARGE SCALE GENOMIC DNA]</scope>
    <source>
        <strain evidence="9 10">BB15-2</strain>
    </source>
</reference>
<dbReference type="CDD" id="cd00130">
    <property type="entry name" value="PAS"/>
    <property type="match status" value="2"/>
</dbReference>
<evidence type="ECO:0000256" key="2">
    <source>
        <dbReference type="ARBA" id="ARBA00012438"/>
    </source>
</evidence>
<dbReference type="Pfam" id="PF00512">
    <property type="entry name" value="HisKA"/>
    <property type="match status" value="1"/>
</dbReference>
<proteinExistence type="predicted"/>
<dbReference type="EC" id="2.7.13.3" evidence="2"/>
<evidence type="ECO:0000259" key="6">
    <source>
        <dbReference type="PROSITE" id="PS50109"/>
    </source>
</evidence>
<dbReference type="Gene3D" id="3.30.450.20">
    <property type="entry name" value="PAS domain"/>
    <property type="match status" value="2"/>
</dbReference>
<evidence type="ECO:0000256" key="3">
    <source>
        <dbReference type="ARBA" id="ARBA00022553"/>
    </source>
</evidence>
<dbReference type="CDD" id="cd00082">
    <property type="entry name" value="HisKA"/>
    <property type="match status" value="1"/>
</dbReference>
<dbReference type="Proteomes" id="UP001221686">
    <property type="component" value="Unassembled WGS sequence"/>
</dbReference>
<dbReference type="InterPro" id="IPR013656">
    <property type="entry name" value="PAS_4"/>
</dbReference>
<protein>
    <recommendedName>
        <fullName evidence="2">histidine kinase</fullName>
        <ecNumber evidence="2">2.7.13.3</ecNumber>
    </recommendedName>
</protein>
<feature type="domain" description="Histidine kinase" evidence="6">
    <location>
        <begin position="314"/>
        <end position="536"/>
    </location>
</feature>
<dbReference type="RefSeq" id="WP_272084461.1">
    <property type="nucleotide sequence ID" value="NZ_JAQNDL010000001.1"/>
</dbReference>
<feature type="domain" description="PAC" evidence="8">
    <location>
        <begin position="233"/>
        <end position="285"/>
    </location>
</feature>
<evidence type="ECO:0000256" key="1">
    <source>
        <dbReference type="ARBA" id="ARBA00000085"/>
    </source>
</evidence>
<dbReference type="SMART" id="SM00091">
    <property type="entry name" value="PAS"/>
    <property type="match status" value="2"/>
</dbReference>
<name>A0ABT5DQX9_9BACT</name>
<dbReference type="PROSITE" id="PS50112">
    <property type="entry name" value="PAS"/>
    <property type="match status" value="2"/>
</dbReference>
<dbReference type="InterPro" id="IPR013767">
    <property type="entry name" value="PAS_fold"/>
</dbReference>
<dbReference type="InterPro" id="IPR036890">
    <property type="entry name" value="HATPase_C_sf"/>
</dbReference>
<dbReference type="PROSITE" id="PS50109">
    <property type="entry name" value="HIS_KIN"/>
    <property type="match status" value="1"/>
</dbReference>
<dbReference type="SUPFAM" id="SSF47384">
    <property type="entry name" value="Homodimeric domain of signal transducing histidine kinase"/>
    <property type="match status" value="1"/>
</dbReference>
<gene>
    <name evidence="9" type="ORF">POL25_03870</name>
</gene>
<dbReference type="InterPro" id="IPR004358">
    <property type="entry name" value="Sig_transdc_His_kin-like_C"/>
</dbReference>
<dbReference type="PRINTS" id="PR00344">
    <property type="entry name" value="BCTRLSENSOR"/>
</dbReference>
<evidence type="ECO:0000256" key="4">
    <source>
        <dbReference type="ARBA" id="ARBA00022679"/>
    </source>
</evidence>
<dbReference type="SMART" id="SM00387">
    <property type="entry name" value="HATPase_c"/>
    <property type="match status" value="2"/>
</dbReference>
<dbReference type="InterPro" id="IPR000014">
    <property type="entry name" value="PAS"/>
</dbReference>
<dbReference type="SUPFAM" id="SSF55785">
    <property type="entry name" value="PYP-like sensor domain (PAS domain)"/>
    <property type="match status" value="2"/>
</dbReference>
<keyword evidence="4" id="KW-0808">Transferase</keyword>
<evidence type="ECO:0000313" key="9">
    <source>
        <dbReference type="EMBL" id="MDC0716018.1"/>
    </source>
</evidence>
<dbReference type="PROSITE" id="PS50113">
    <property type="entry name" value="PAC"/>
    <property type="match status" value="1"/>
</dbReference>
<organism evidence="9 10">
    <name type="scientific">Nannocystis bainbridge</name>
    <dbReference type="NCBI Taxonomy" id="2995303"/>
    <lineage>
        <taxon>Bacteria</taxon>
        <taxon>Pseudomonadati</taxon>
        <taxon>Myxococcota</taxon>
        <taxon>Polyangia</taxon>
        <taxon>Nannocystales</taxon>
        <taxon>Nannocystaceae</taxon>
        <taxon>Nannocystis</taxon>
    </lineage>
</organism>
<evidence type="ECO:0000259" key="8">
    <source>
        <dbReference type="PROSITE" id="PS50113"/>
    </source>
</evidence>